<dbReference type="InterPro" id="IPR036318">
    <property type="entry name" value="FAD-bd_PCMH-like_sf"/>
</dbReference>
<dbReference type="Pfam" id="PF01565">
    <property type="entry name" value="FAD_binding_4"/>
    <property type="match status" value="1"/>
</dbReference>
<protein>
    <recommendedName>
        <fullName evidence="5">FAD-binding PCMH-type domain-containing protein</fullName>
    </recommendedName>
</protein>
<dbReference type="InterPro" id="IPR016169">
    <property type="entry name" value="FAD-bd_PCMH_sub2"/>
</dbReference>
<dbReference type="InterPro" id="IPR016166">
    <property type="entry name" value="FAD-bd_PCMH"/>
</dbReference>
<evidence type="ECO:0000256" key="4">
    <source>
        <dbReference type="ARBA" id="ARBA00023002"/>
    </source>
</evidence>
<evidence type="ECO:0000313" key="6">
    <source>
        <dbReference type="EMBL" id="KAF2874702.1"/>
    </source>
</evidence>
<dbReference type="InterPro" id="IPR006094">
    <property type="entry name" value="Oxid_FAD_bind_N"/>
</dbReference>
<dbReference type="AlphaFoldDB" id="A0A7C8MJC1"/>
<evidence type="ECO:0000313" key="7">
    <source>
        <dbReference type="Proteomes" id="UP000481861"/>
    </source>
</evidence>
<evidence type="ECO:0000256" key="1">
    <source>
        <dbReference type="ARBA" id="ARBA00005466"/>
    </source>
</evidence>
<evidence type="ECO:0000259" key="5">
    <source>
        <dbReference type="PROSITE" id="PS51387"/>
    </source>
</evidence>
<sequence>MSVSKAIHAVQRISNDLVVLPETPPYDDLTNSYFSALERELAPACFLTPNSATQVSDIVKAIKPFASENDGLKVAVCGVGQQTTPGVANVRGGITIHLKNLRGVEVDKENMVVSVAAGEKMGSVYEEVGKLGLGVAGNRHSGGGIGGDALQGGLSYFSYVRGFISDDVVDFEVVLSNGAIVNANASFNPDFFAALKGGGANFGIVTRFTLRVFELQQILIDYLHEPEPDTGIHICLSLGYAAALGQIMCMNDIFSTGPEKPKALEPFADVQLQIDQMNTLRADSLKGLTDEAFGSAASNRVVKMTTTVKADTRILEYAVEKYCAAFKNLKGVANLLFSLSFEPIPVSMLEASAQSGENAIGLNPSDGPLVVVLFYTSWDNASDDETVYKVNKEALRAIEEEARGKDVDARYRYLKYAFPGQDAIGSYGEERKAHLQAVSAKYDPDRFWQVAGAGPFKLGK</sequence>
<evidence type="ECO:0000256" key="3">
    <source>
        <dbReference type="ARBA" id="ARBA00022827"/>
    </source>
</evidence>
<proteinExistence type="inferred from homology"/>
<dbReference type="SUPFAM" id="SSF56176">
    <property type="entry name" value="FAD-binding/transporter-associated domain-like"/>
    <property type="match status" value="1"/>
</dbReference>
<gene>
    <name evidence="6" type="ORF">BDV95DRAFT_656231</name>
</gene>
<dbReference type="PROSITE" id="PS51387">
    <property type="entry name" value="FAD_PCMH"/>
    <property type="match status" value="1"/>
</dbReference>
<comment type="similarity">
    <text evidence="1">Belongs to the oxygen-dependent FAD-linked oxidoreductase family.</text>
</comment>
<dbReference type="GO" id="GO:0016491">
    <property type="term" value="F:oxidoreductase activity"/>
    <property type="evidence" value="ECO:0007669"/>
    <property type="project" value="UniProtKB-KW"/>
</dbReference>
<dbReference type="OrthoDB" id="2151789at2759"/>
<dbReference type="PANTHER" id="PTHR42973:SF22">
    <property type="entry name" value="FAD-BINDING PCMH-TYPE DOMAIN-CONTAINING PROTEIN-RELATED"/>
    <property type="match status" value="1"/>
</dbReference>
<comment type="caution">
    <text evidence="6">The sequence shown here is derived from an EMBL/GenBank/DDBJ whole genome shotgun (WGS) entry which is preliminary data.</text>
</comment>
<accession>A0A7C8MJC1</accession>
<keyword evidence="3" id="KW-0274">FAD</keyword>
<dbReference type="GO" id="GO:0071949">
    <property type="term" value="F:FAD binding"/>
    <property type="evidence" value="ECO:0007669"/>
    <property type="project" value="InterPro"/>
</dbReference>
<dbReference type="InterPro" id="IPR050416">
    <property type="entry name" value="FAD-linked_Oxidoreductase"/>
</dbReference>
<feature type="domain" description="FAD-binding PCMH-type" evidence="5">
    <location>
        <begin position="39"/>
        <end position="215"/>
    </location>
</feature>
<keyword evidence="4" id="KW-0560">Oxidoreductase</keyword>
<dbReference type="EMBL" id="JAADJZ010000005">
    <property type="protein sequence ID" value="KAF2874702.1"/>
    <property type="molecule type" value="Genomic_DNA"/>
</dbReference>
<organism evidence="6 7">
    <name type="scientific">Massariosphaeria phaeospora</name>
    <dbReference type="NCBI Taxonomy" id="100035"/>
    <lineage>
        <taxon>Eukaryota</taxon>
        <taxon>Fungi</taxon>
        <taxon>Dikarya</taxon>
        <taxon>Ascomycota</taxon>
        <taxon>Pezizomycotina</taxon>
        <taxon>Dothideomycetes</taxon>
        <taxon>Pleosporomycetidae</taxon>
        <taxon>Pleosporales</taxon>
        <taxon>Pleosporales incertae sedis</taxon>
        <taxon>Massariosphaeria</taxon>
    </lineage>
</organism>
<keyword evidence="2" id="KW-0285">Flavoprotein</keyword>
<dbReference type="Proteomes" id="UP000481861">
    <property type="component" value="Unassembled WGS sequence"/>
</dbReference>
<reference evidence="6 7" key="1">
    <citation type="submission" date="2020-01" db="EMBL/GenBank/DDBJ databases">
        <authorList>
            <consortium name="DOE Joint Genome Institute"/>
            <person name="Haridas S."/>
            <person name="Albert R."/>
            <person name="Binder M."/>
            <person name="Bloem J."/>
            <person name="Labutti K."/>
            <person name="Salamov A."/>
            <person name="Andreopoulos B."/>
            <person name="Baker S.E."/>
            <person name="Barry K."/>
            <person name="Bills G."/>
            <person name="Bluhm B.H."/>
            <person name="Cannon C."/>
            <person name="Castanera R."/>
            <person name="Culley D.E."/>
            <person name="Daum C."/>
            <person name="Ezra D."/>
            <person name="Gonzalez J.B."/>
            <person name="Henrissat B."/>
            <person name="Kuo A."/>
            <person name="Liang C."/>
            <person name="Lipzen A."/>
            <person name="Lutzoni F."/>
            <person name="Magnuson J."/>
            <person name="Mondo S."/>
            <person name="Nolan M."/>
            <person name="Ohm R."/>
            <person name="Pangilinan J."/>
            <person name="Park H.-J.H."/>
            <person name="Ramirez L."/>
            <person name="Alfaro M."/>
            <person name="Sun H."/>
            <person name="Tritt A."/>
            <person name="Yoshinaga Y."/>
            <person name="Zwiers L.-H.L."/>
            <person name="Turgeon B.G."/>
            <person name="Goodwin S.B."/>
            <person name="Spatafora J.W."/>
            <person name="Crous P.W."/>
            <person name="Grigoriev I.V."/>
        </authorList>
    </citation>
    <scope>NUCLEOTIDE SEQUENCE [LARGE SCALE GENOMIC DNA]</scope>
    <source>
        <strain evidence="6 7">CBS 611.86</strain>
    </source>
</reference>
<dbReference type="PANTHER" id="PTHR42973">
    <property type="entry name" value="BINDING OXIDOREDUCTASE, PUTATIVE (AFU_ORTHOLOGUE AFUA_1G17690)-RELATED"/>
    <property type="match status" value="1"/>
</dbReference>
<name>A0A7C8MJC1_9PLEO</name>
<keyword evidence="7" id="KW-1185">Reference proteome</keyword>
<dbReference type="Gene3D" id="3.30.465.10">
    <property type="match status" value="1"/>
</dbReference>
<evidence type="ECO:0000256" key="2">
    <source>
        <dbReference type="ARBA" id="ARBA00022630"/>
    </source>
</evidence>